<dbReference type="EMBL" id="JALDAY010000008">
    <property type="protein sequence ID" value="MCI3274941.1"/>
    <property type="molecule type" value="Genomic_DNA"/>
</dbReference>
<accession>A0ABS9YCH7</accession>
<evidence type="ECO:0000313" key="3">
    <source>
        <dbReference type="Proteomes" id="UP001165269"/>
    </source>
</evidence>
<dbReference type="Proteomes" id="UP001165269">
    <property type="component" value="Unassembled WGS sequence"/>
</dbReference>
<evidence type="ECO:0000256" key="1">
    <source>
        <dbReference type="SAM" id="MobiDB-lite"/>
    </source>
</evidence>
<comment type="caution">
    <text evidence="2">The sequence shown here is derived from an EMBL/GenBank/DDBJ whole genome shotgun (WGS) entry which is preliminary data.</text>
</comment>
<feature type="region of interest" description="Disordered" evidence="1">
    <location>
        <begin position="221"/>
        <end position="246"/>
    </location>
</feature>
<protein>
    <submittedName>
        <fullName evidence="2">Uncharacterized protein</fullName>
    </submittedName>
</protein>
<sequence length="246" mass="27177">MKAGATVRSDPHGLPMKQVSALVKAVQPARRLIVVILSISGRTAPWDRPGSAERHSVEVCAAIHERWLLGLAVDRGGRHAQRWAEKVSRIVLFASLNRGIEVSFARRWWLPVHDLLCSSDFVTKLRISWIREINRQDHPPLVTQFLGTNDDLVTADDSKDIEEFPTGRQEFIRDATHAEPARPDKAPDPAAVPEIGTSGKRVVMLLHGIRASNTTWVKQLEDQSASNASPRARRAGGTHPQRPGGA</sequence>
<proteinExistence type="predicted"/>
<gene>
    <name evidence="2" type="ORF">MQP27_28040</name>
</gene>
<evidence type="ECO:0000313" key="2">
    <source>
        <dbReference type="EMBL" id="MCI3274941.1"/>
    </source>
</evidence>
<name>A0ABS9YCH7_9ACTN</name>
<dbReference type="RefSeq" id="WP_242768684.1">
    <property type="nucleotide sequence ID" value="NZ_JALDAY010000008.1"/>
</dbReference>
<reference evidence="2" key="1">
    <citation type="submission" date="2022-03" db="EMBL/GenBank/DDBJ databases">
        <title>Streptomyces 7R015 and 7R016 isolated from Barleria lupulina in Thailand.</title>
        <authorList>
            <person name="Kanchanasin P."/>
            <person name="Phongsopitanun W."/>
            <person name="Tanasupawat S."/>
        </authorList>
    </citation>
    <scope>NUCLEOTIDE SEQUENCE</scope>
    <source>
        <strain evidence="2">7R015</strain>
    </source>
</reference>
<keyword evidence="3" id="KW-1185">Reference proteome</keyword>
<organism evidence="2 3">
    <name type="scientific">Streptomyces cylindrosporus</name>
    <dbReference type="NCBI Taxonomy" id="2927583"/>
    <lineage>
        <taxon>Bacteria</taxon>
        <taxon>Bacillati</taxon>
        <taxon>Actinomycetota</taxon>
        <taxon>Actinomycetes</taxon>
        <taxon>Kitasatosporales</taxon>
        <taxon>Streptomycetaceae</taxon>
        <taxon>Streptomyces</taxon>
    </lineage>
</organism>